<dbReference type="AlphaFoldDB" id="A0A2X4X8K9"/>
<sequence length="49" mass="5413">MNPIRSTRVSRSTKTVRVPVRIKSGSTTTTKSVPVKVNTVTRTTTIRGR</sequence>
<dbReference type="Proteomes" id="UP000249091">
    <property type="component" value="Chromosome 1"/>
</dbReference>
<accession>A0A2X4X8K9</accession>
<name>A0A2X4X8K9_9NOCA</name>
<reference evidence="1 2" key="1">
    <citation type="submission" date="2018-06" db="EMBL/GenBank/DDBJ databases">
        <authorList>
            <consortium name="Pathogen Informatics"/>
            <person name="Doyle S."/>
        </authorList>
    </citation>
    <scope>NUCLEOTIDE SEQUENCE [LARGE SCALE GENOMIC DNA]</scope>
    <source>
        <strain evidence="1 2">NCTC10994</strain>
    </source>
</reference>
<proteinExistence type="predicted"/>
<keyword evidence="2" id="KW-1185">Reference proteome</keyword>
<evidence type="ECO:0000313" key="1">
    <source>
        <dbReference type="EMBL" id="SQI32884.1"/>
    </source>
</evidence>
<evidence type="ECO:0000313" key="2">
    <source>
        <dbReference type="Proteomes" id="UP000249091"/>
    </source>
</evidence>
<dbReference type="EMBL" id="LS483468">
    <property type="protein sequence ID" value="SQI32884.1"/>
    <property type="molecule type" value="Genomic_DNA"/>
</dbReference>
<protein>
    <submittedName>
        <fullName evidence="1">Uncharacterized protein</fullName>
    </submittedName>
</protein>
<gene>
    <name evidence="1" type="ORF">NCTC10994_02354</name>
</gene>
<organism evidence="1 2">
    <name type="scientific">Rhodococcus coprophilus</name>
    <dbReference type="NCBI Taxonomy" id="38310"/>
    <lineage>
        <taxon>Bacteria</taxon>
        <taxon>Bacillati</taxon>
        <taxon>Actinomycetota</taxon>
        <taxon>Actinomycetes</taxon>
        <taxon>Mycobacteriales</taxon>
        <taxon>Nocardiaceae</taxon>
        <taxon>Rhodococcus</taxon>
    </lineage>
</organism>
<dbReference type="KEGG" id="rcr:NCTC10994_02354"/>